<dbReference type="GO" id="GO:0016758">
    <property type="term" value="F:hexosyltransferase activity"/>
    <property type="evidence" value="ECO:0007669"/>
    <property type="project" value="UniProtKB-ARBA"/>
</dbReference>
<sequence length="369" mass="43403">MKNPKITVFISYYNDEQFIAESISSILKQTFDDFELILLDHASLDKSAQIAHSFKDERIVHLKMEKNILAGGSELFLKILDAARGEYIKFFCADDVMEENCLEELMREINQNPNIDMLFSDMSVIDEQGKMKKNNYVFNIAFGKSENELLKFLFNGITLISYPTVLIKKSKIYREYVCRIGIQLFDVKLWANLLLGGCTAKFVNQKLVRYRIHKNQMSGLHVGSKISNRLAFEEFHLLDLFLEKMNFETAKKVFGNEISDNKEFLKFNLCKIALDSDNFQIRLSALHNLFNLLQDDDLRRKIDLEYGFGIKEMRYLMTLEKFSIHHRVNAKHNIFMLVKKYGYYFCVKLHIRRPVKQIYLIIKRIFNIV</sequence>
<evidence type="ECO:0000313" key="4">
    <source>
        <dbReference type="Proteomes" id="UP000321934"/>
    </source>
</evidence>
<evidence type="ECO:0000259" key="2">
    <source>
        <dbReference type="Pfam" id="PF00535"/>
    </source>
</evidence>
<keyword evidence="1" id="KW-0328">Glycosyltransferase</keyword>
<dbReference type="OrthoDB" id="5291101at2"/>
<name>A0A5B8XF40_9RICK</name>
<dbReference type="Proteomes" id="UP000321934">
    <property type="component" value="Chromosome"/>
</dbReference>
<gene>
    <name evidence="3" type="ORF">Deia_01112</name>
</gene>
<dbReference type="Pfam" id="PF00535">
    <property type="entry name" value="Glycos_transf_2"/>
    <property type="match status" value="1"/>
</dbReference>
<keyword evidence="4" id="KW-1185">Reference proteome</keyword>
<proteinExistence type="predicted"/>
<protein>
    <submittedName>
        <fullName evidence="3">Cell coat glycosyltransferase family 2</fullName>
    </submittedName>
</protein>
<keyword evidence="3" id="KW-0808">Transferase</keyword>
<dbReference type="AlphaFoldDB" id="A0A5B8XF40"/>
<evidence type="ECO:0000256" key="1">
    <source>
        <dbReference type="ARBA" id="ARBA00022676"/>
    </source>
</evidence>
<dbReference type="RefSeq" id="WP_146821366.1">
    <property type="nucleotide sequence ID" value="NZ_CP029077.1"/>
</dbReference>
<dbReference type="InterPro" id="IPR029044">
    <property type="entry name" value="Nucleotide-diphossugar_trans"/>
</dbReference>
<dbReference type="Gene3D" id="3.90.550.10">
    <property type="entry name" value="Spore Coat Polysaccharide Biosynthesis Protein SpsA, Chain A"/>
    <property type="match status" value="1"/>
</dbReference>
<dbReference type="PANTHER" id="PTHR22916">
    <property type="entry name" value="GLYCOSYLTRANSFERASE"/>
    <property type="match status" value="1"/>
</dbReference>
<dbReference type="PANTHER" id="PTHR22916:SF3">
    <property type="entry name" value="UDP-GLCNAC:BETAGAL BETA-1,3-N-ACETYLGLUCOSAMINYLTRANSFERASE-LIKE PROTEIN 1"/>
    <property type="match status" value="1"/>
</dbReference>
<evidence type="ECO:0000313" key="3">
    <source>
        <dbReference type="EMBL" id="QED23893.1"/>
    </source>
</evidence>
<dbReference type="EMBL" id="CP029077">
    <property type="protein sequence ID" value="QED23893.1"/>
    <property type="molecule type" value="Genomic_DNA"/>
</dbReference>
<feature type="domain" description="Glycosyltransferase 2-like" evidence="2">
    <location>
        <begin position="7"/>
        <end position="146"/>
    </location>
</feature>
<reference evidence="3 4" key="1">
    <citation type="journal article" date="2019" name="ISME J.">
        <title>Deianiraea, an extracellular bacterium associated with the ciliate Paramecium, suggests an alternative scenario for the evolution of Rickettsiales.</title>
        <authorList>
            <person name="Castelli M."/>
            <person name="Sabaneyeva E."/>
            <person name="Lanzoni O."/>
            <person name="Lebedeva N."/>
            <person name="Floriano A.M."/>
            <person name="Gaiarsa S."/>
            <person name="Benken K."/>
            <person name="Modeo L."/>
            <person name="Bandi C."/>
            <person name="Potekhin A."/>
            <person name="Sassera D."/>
            <person name="Petroni G."/>
        </authorList>
    </citation>
    <scope>NUCLEOTIDE SEQUENCE [LARGE SCALE GENOMIC DNA]</scope>
    <source>
        <strain evidence="3">CyL4-1</strain>
    </source>
</reference>
<accession>A0A5B8XF40</accession>
<organism evidence="3 4">
    <name type="scientific">Candidatus Deianiraea vastatrix</name>
    <dbReference type="NCBI Taxonomy" id="2163644"/>
    <lineage>
        <taxon>Bacteria</taxon>
        <taxon>Pseudomonadati</taxon>
        <taxon>Pseudomonadota</taxon>
        <taxon>Alphaproteobacteria</taxon>
        <taxon>Rickettsiales</taxon>
        <taxon>Candidatus Deianiraeaceae</taxon>
        <taxon>Candidatus Deianiraea</taxon>
    </lineage>
</organism>
<dbReference type="SUPFAM" id="SSF53448">
    <property type="entry name" value="Nucleotide-diphospho-sugar transferases"/>
    <property type="match status" value="1"/>
</dbReference>
<dbReference type="InterPro" id="IPR001173">
    <property type="entry name" value="Glyco_trans_2-like"/>
</dbReference>